<evidence type="ECO:0000256" key="1">
    <source>
        <dbReference type="ARBA" id="ARBA00002190"/>
    </source>
</evidence>
<comment type="caution">
    <text evidence="4">The sequence shown here is derived from an EMBL/GenBank/DDBJ whole genome shotgun (WGS) entry which is preliminary data.</text>
</comment>
<dbReference type="PANTHER" id="PTHR10948">
    <property type="entry name" value="TRANSPOSASE"/>
    <property type="match status" value="1"/>
</dbReference>
<protein>
    <recommendedName>
        <fullName evidence="3">Integrase catalytic domain-containing protein</fullName>
    </recommendedName>
</protein>
<dbReference type="InterPro" id="IPR053392">
    <property type="entry name" value="Transposase_IS30-like"/>
</dbReference>
<dbReference type="SUPFAM" id="SSF53098">
    <property type="entry name" value="Ribonuclease H-like"/>
    <property type="match status" value="1"/>
</dbReference>
<evidence type="ECO:0000313" key="4">
    <source>
        <dbReference type="EMBL" id="GAA5162188.1"/>
    </source>
</evidence>
<dbReference type="Proteomes" id="UP001500547">
    <property type="component" value="Unassembled WGS sequence"/>
</dbReference>
<dbReference type="InterPro" id="IPR036397">
    <property type="entry name" value="RNaseH_sf"/>
</dbReference>
<evidence type="ECO:0000259" key="3">
    <source>
        <dbReference type="PROSITE" id="PS50994"/>
    </source>
</evidence>
<dbReference type="InterPro" id="IPR012337">
    <property type="entry name" value="RNaseH-like_sf"/>
</dbReference>
<dbReference type="PROSITE" id="PS50994">
    <property type="entry name" value="INTEGRASE"/>
    <property type="match status" value="1"/>
</dbReference>
<dbReference type="InterPro" id="IPR051917">
    <property type="entry name" value="Transposase-Integrase"/>
</dbReference>
<keyword evidence="5" id="KW-1185">Reference proteome</keyword>
<dbReference type="NCBIfam" id="NF033563">
    <property type="entry name" value="transpos_IS30"/>
    <property type="match status" value="1"/>
</dbReference>
<dbReference type="PANTHER" id="PTHR10948:SF23">
    <property type="entry name" value="TRANSPOSASE INSI FOR INSERTION SEQUENCE ELEMENT IS30A-RELATED"/>
    <property type="match status" value="1"/>
</dbReference>
<dbReference type="Gene3D" id="3.30.420.10">
    <property type="entry name" value="Ribonuclease H-like superfamily/Ribonuclease H"/>
    <property type="match status" value="1"/>
</dbReference>
<evidence type="ECO:0000256" key="2">
    <source>
        <dbReference type="ARBA" id="ARBA00006363"/>
    </source>
</evidence>
<proteinExistence type="inferred from homology"/>
<dbReference type="PROSITE" id="PS01043">
    <property type="entry name" value="TRANSPOSASE_IS30"/>
    <property type="match status" value="1"/>
</dbReference>
<organism evidence="4 5">
    <name type="scientific">Viridibacterium curvum</name>
    <dbReference type="NCBI Taxonomy" id="1101404"/>
    <lineage>
        <taxon>Bacteria</taxon>
        <taxon>Pseudomonadati</taxon>
        <taxon>Pseudomonadota</taxon>
        <taxon>Betaproteobacteria</taxon>
        <taxon>Rhodocyclales</taxon>
        <taxon>Rhodocyclaceae</taxon>
        <taxon>Viridibacterium</taxon>
    </lineage>
</organism>
<dbReference type="InterPro" id="IPR001584">
    <property type="entry name" value="Integrase_cat-core"/>
</dbReference>
<dbReference type="InterPro" id="IPR001598">
    <property type="entry name" value="Transposase_IS30_CS"/>
</dbReference>
<evidence type="ECO:0000313" key="5">
    <source>
        <dbReference type="Proteomes" id="UP001500547"/>
    </source>
</evidence>
<feature type="domain" description="Integrase catalytic" evidence="3">
    <location>
        <begin position="1"/>
        <end position="120"/>
    </location>
</feature>
<sequence length="120" mass="14152">MIKKISSRTTRQVNWAASIALREHAGRFHTLTLDNGTEFHDYKALEERFPLTCYFATPYHSWERGANENLNGLIRQYIPKGTCMSTLTQKQCDWIANELNTRPRKRHQFKTPKEIYYGSR</sequence>
<name>A0ABP9QHT2_9RHOO</name>
<comment type="function">
    <text evidence="1">Required for the transposition of the insertion element.</text>
</comment>
<reference evidence="5" key="1">
    <citation type="journal article" date="2019" name="Int. J. Syst. Evol. Microbiol.">
        <title>The Global Catalogue of Microorganisms (GCM) 10K type strain sequencing project: providing services to taxonomists for standard genome sequencing and annotation.</title>
        <authorList>
            <consortium name="The Broad Institute Genomics Platform"/>
            <consortium name="The Broad Institute Genome Sequencing Center for Infectious Disease"/>
            <person name="Wu L."/>
            <person name="Ma J."/>
        </authorList>
    </citation>
    <scope>NUCLEOTIDE SEQUENCE [LARGE SCALE GENOMIC DNA]</scope>
    <source>
        <strain evidence="5">JCM 18715</strain>
    </source>
</reference>
<gene>
    <name evidence="4" type="ORF">GCM10025770_12630</name>
</gene>
<comment type="similarity">
    <text evidence="2">Belongs to the transposase IS30 family.</text>
</comment>
<dbReference type="EMBL" id="BAABLD010000005">
    <property type="protein sequence ID" value="GAA5162188.1"/>
    <property type="molecule type" value="Genomic_DNA"/>
</dbReference>
<accession>A0ABP9QHT2</accession>